<name>A0A919C2U2_9ACTN</name>
<dbReference type="EMBL" id="BNBF01000005">
    <property type="protein sequence ID" value="GHG44143.1"/>
    <property type="molecule type" value="Genomic_DNA"/>
</dbReference>
<organism evidence="2 3">
    <name type="scientific">Streptomyces capoamus</name>
    <dbReference type="NCBI Taxonomy" id="68183"/>
    <lineage>
        <taxon>Bacteria</taxon>
        <taxon>Bacillati</taxon>
        <taxon>Actinomycetota</taxon>
        <taxon>Actinomycetes</taxon>
        <taxon>Kitasatosporales</taxon>
        <taxon>Streptomycetaceae</taxon>
        <taxon>Streptomyces</taxon>
    </lineage>
</organism>
<evidence type="ECO:0000313" key="2">
    <source>
        <dbReference type="EMBL" id="GHG44143.1"/>
    </source>
</evidence>
<evidence type="ECO:0000256" key="1">
    <source>
        <dbReference type="SAM" id="SignalP"/>
    </source>
</evidence>
<proteinExistence type="predicted"/>
<keyword evidence="3" id="KW-1185">Reference proteome</keyword>
<reference evidence="3" key="1">
    <citation type="journal article" date="2019" name="Int. J. Syst. Evol. Microbiol.">
        <title>The Global Catalogue of Microorganisms (GCM) 10K type strain sequencing project: providing services to taxonomists for standard genome sequencing and annotation.</title>
        <authorList>
            <consortium name="The Broad Institute Genomics Platform"/>
            <consortium name="The Broad Institute Genome Sequencing Center for Infectious Disease"/>
            <person name="Wu L."/>
            <person name="Ma J."/>
        </authorList>
    </citation>
    <scope>NUCLEOTIDE SEQUENCE [LARGE SCALE GENOMIC DNA]</scope>
    <source>
        <strain evidence="3">JCM 4253</strain>
    </source>
</reference>
<feature type="chain" id="PRO_5037802675" evidence="1">
    <location>
        <begin position="29"/>
        <end position="134"/>
    </location>
</feature>
<keyword evidence="1" id="KW-0732">Signal</keyword>
<evidence type="ECO:0000313" key="3">
    <source>
        <dbReference type="Proteomes" id="UP000619355"/>
    </source>
</evidence>
<dbReference type="RefSeq" id="WP_189980552.1">
    <property type="nucleotide sequence ID" value="NZ_BNBF01000005.1"/>
</dbReference>
<accession>A0A919C2U2</accession>
<feature type="signal peptide" evidence="1">
    <location>
        <begin position="1"/>
        <end position="28"/>
    </location>
</feature>
<sequence length="134" mass="14195">MQFSRSAKKAAMAVVMLGAIAGASPAYADAGEDVTSQLNHHTNPNIHLAYAFSLQSNGNKNVGVTDQQADGNGVYSEFDRKNTKGLRLLNNQGAGKTTYSDNSTSNYVVKVTACIHFDGTPDKCGPDDRPGDGR</sequence>
<dbReference type="Proteomes" id="UP000619355">
    <property type="component" value="Unassembled WGS sequence"/>
</dbReference>
<gene>
    <name evidence="2" type="ORF">GCM10018980_21730</name>
</gene>
<dbReference type="AlphaFoldDB" id="A0A919C2U2"/>
<protein>
    <submittedName>
        <fullName evidence="2">Uncharacterized protein</fullName>
    </submittedName>
</protein>
<comment type="caution">
    <text evidence="2">The sequence shown here is derived from an EMBL/GenBank/DDBJ whole genome shotgun (WGS) entry which is preliminary data.</text>
</comment>